<keyword evidence="1" id="KW-0472">Membrane</keyword>
<dbReference type="PANTHER" id="PTHR13383">
    <property type="entry name" value="RIBONUCLEASE H2 SUBUNIT B"/>
    <property type="match status" value="1"/>
</dbReference>
<dbReference type="AlphaFoldDB" id="A0AAV5LVV1"/>
<dbReference type="Proteomes" id="UP001054252">
    <property type="component" value="Unassembled WGS sequence"/>
</dbReference>
<feature type="transmembrane region" description="Helical" evidence="1">
    <location>
        <begin position="21"/>
        <end position="45"/>
    </location>
</feature>
<dbReference type="GO" id="GO:0006401">
    <property type="term" value="P:RNA catabolic process"/>
    <property type="evidence" value="ECO:0007669"/>
    <property type="project" value="TreeGrafter"/>
</dbReference>
<dbReference type="EMBL" id="BPVZ01000151">
    <property type="protein sequence ID" value="GKV41629.1"/>
    <property type="molecule type" value="Genomic_DNA"/>
</dbReference>
<proteinExistence type="predicted"/>
<gene>
    <name evidence="2" type="ORF">SLEP1_g49135</name>
</gene>
<dbReference type="InterPro" id="IPR040456">
    <property type="entry name" value="RNase_H2_suB"/>
</dbReference>
<dbReference type="Gene3D" id="1.10.20.120">
    <property type="match status" value="1"/>
</dbReference>
<accession>A0AAV5LVV1</accession>
<organism evidence="2 3">
    <name type="scientific">Rubroshorea leprosula</name>
    <dbReference type="NCBI Taxonomy" id="152421"/>
    <lineage>
        <taxon>Eukaryota</taxon>
        <taxon>Viridiplantae</taxon>
        <taxon>Streptophyta</taxon>
        <taxon>Embryophyta</taxon>
        <taxon>Tracheophyta</taxon>
        <taxon>Spermatophyta</taxon>
        <taxon>Magnoliopsida</taxon>
        <taxon>eudicotyledons</taxon>
        <taxon>Gunneridae</taxon>
        <taxon>Pentapetalae</taxon>
        <taxon>rosids</taxon>
        <taxon>malvids</taxon>
        <taxon>Malvales</taxon>
        <taxon>Dipterocarpaceae</taxon>
        <taxon>Rubroshorea</taxon>
    </lineage>
</organism>
<dbReference type="GO" id="GO:0005654">
    <property type="term" value="C:nucleoplasm"/>
    <property type="evidence" value="ECO:0007669"/>
    <property type="project" value="TreeGrafter"/>
</dbReference>
<name>A0AAV5LVV1_9ROSI</name>
<evidence type="ECO:0000256" key="1">
    <source>
        <dbReference type="SAM" id="Phobius"/>
    </source>
</evidence>
<dbReference type="PANTHER" id="PTHR13383:SF11">
    <property type="entry name" value="RIBONUCLEASE H2 SUBUNIT B"/>
    <property type="match status" value="1"/>
</dbReference>
<protein>
    <submittedName>
        <fullName evidence="2">Uncharacterized protein</fullName>
    </submittedName>
</protein>
<keyword evidence="1" id="KW-1133">Transmembrane helix</keyword>
<comment type="caution">
    <text evidence="2">The sequence shown here is derived from an EMBL/GenBank/DDBJ whole genome shotgun (WGS) entry which is preliminary data.</text>
</comment>
<dbReference type="Gene3D" id="2.20.25.530">
    <property type="match status" value="1"/>
</dbReference>
<sequence>MAISLSRLQNLLDSNGGMLMRMVLVFYPSFSVPYIARVILLFNAIAEKVNHLVLRPLQGWIVVVMSKIQKALLLYWQSTMSSTLDPIVEKMNNAWEDLMLYLLSKVRAVRDRIAGKMKNVSEALEMHLADDAEMGQPKVVLRPPTDLGFFGFMLGVVGSITRNEFGLKYPTWIIACFCFMMLGFKSWLDKHWLDFEEDLPQLSADTNSIGSATMITSLPSTLYFVTGCIFKPTGGDASSLLRAVWRRDYTRRAGDEEEQFREMVNGIKLRNDKVDSWKWVHSSDGLYSVLAWWGLQSVLPNDIFGLAACGARYPGATRDGSGCLLSLRYLNQELHWFKKSYGSWFLGDYVCEDGRLYTATPVDPVFILLPIFEEAIMKKGDDPGKFKALDEILFVSDYTGYQHLMSLAEKCMHVVCEIKVSTNSNVEQRLSEGENMLSGLMQLMKARFPDENITNILQAANQLVAANRLDREVDDK</sequence>
<evidence type="ECO:0000313" key="3">
    <source>
        <dbReference type="Proteomes" id="UP001054252"/>
    </source>
</evidence>
<keyword evidence="3" id="KW-1185">Reference proteome</keyword>
<keyword evidence="1" id="KW-0812">Transmembrane</keyword>
<evidence type="ECO:0000313" key="2">
    <source>
        <dbReference type="EMBL" id="GKV41629.1"/>
    </source>
</evidence>
<dbReference type="GO" id="GO:0032299">
    <property type="term" value="C:ribonuclease H2 complex"/>
    <property type="evidence" value="ECO:0007669"/>
    <property type="project" value="InterPro"/>
</dbReference>
<reference evidence="2 3" key="1">
    <citation type="journal article" date="2021" name="Commun. Biol.">
        <title>The genome of Shorea leprosula (Dipterocarpaceae) highlights the ecological relevance of drought in aseasonal tropical rainforests.</title>
        <authorList>
            <person name="Ng K.K.S."/>
            <person name="Kobayashi M.J."/>
            <person name="Fawcett J.A."/>
            <person name="Hatakeyama M."/>
            <person name="Paape T."/>
            <person name="Ng C.H."/>
            <person name="Ang C.C."/>
            <person name="Tnah L.H."/>
            <person name="Lee C.T."/>
            <person name="Nishiyama T."/>
            <person name="Sese J."/>
            <person name="O'Brien M.J."/>
            <person name="Copetti D."/>
            <person name="Mohd Noor M.I."/>
            <person name="Ong R.C."/>
            <person name="Putra M."/>
            <person name="Sireger I.Z."/>
            <person name="Indrioko S."/>
            <person name="Kosugi Y."/>
            <person name="Izuno A."/>
            <person name="Isagi Y."/>
            <person name="Lee S.L."/>
            <person name="Shimizu K.K."/>
        </authorList>
    </citation>
    <scope>NUCLEOTIDE SEQUENCE [LARGE SCALE GENOMIC DNA]</scope>
    <source>
        <strain evidence="2">214</strain>
    </source>
</reference>